<organism evidence="1">
    <name type="scientific">Nicotiana tabacum</name>
    <name type="common">Common tobacco</name>
    <dbReference type="NCBI Taxonomy" id="4097"/>
    <lineage>
        <taxon>Eukaryota</taxon>
        <taxon>Viridiplantae</taxon>
        <taxon>Streptophyta</taxon>
        <taxon>Embryophyta</taxon>
        <taxon>Tracheophyta</taxon>
        <taxon>Spermatophyta</taxon>
        <taxon>Magnoliopsida</taxon>
        <taxon>eudicotyledons</taxon>
        <taxon>Gunneridae</taxon>
        <taxon>Pentapetalae</taxon>
        <taxon>asterids</taxon>
        <taxon>lamiids</taxon>
        <taxon>Solanales</taxon>
        <taxon>Solanaceae</taxon>
        <taxon>Nicotianoideae</taxon>
        <taxon>Nicotianeae</taxon>
        <taxon>Nicotiana</taxon>
    </lineage>
</organism>
<proteinExistence type="predicted"/>
<accession>A0A1S3ZTI3</accession>
<dbReference type="AlphaFoldDB" id="A0A1S3ZTI3"/>
<dbReference type="KEGG" id="nta:107790284"/>
<dbReference type="RefSeq" id="XP_016467677.1">
    <property type="nucleotide sequence ID" value="XM_016612191.1"/>
</dbReference>
<dbReference type="PaxDb" id="4097-A0A1S3ZTI3"/>
<dbReference type="OrthoDB" id="999076at2759"/>
<sequence length="116" mass="13591">MGDLDIIIRQAQGEWETRDVELIPYRQHVEDLGKQFKSIEFRERHVYCNTVEVEPNVQPWYHDIKRFFKTKEYPEQASGDQKRTIRRHAIGAAQGNRAKVGAAKRKAVQKLETALQ</sequence>
<name>A0A1S3ZTI3_TOBAC</name>
<dbReference type="PANTHER" id="PTHR48475">
    <property type="entry name" value="RIBONUCLEASE H"/>
    <property type="match status" value="1"/>
</dbReference>
<dbReference type="PANTHER" id="PTHR48475:SF1">
    <property type="entry name" value="RNASE H TYPE-1 DOMAIN-CONTAINING PROTEIN"/>
    <property type="match status" value="1"/>
</dbReference>
<reference evidence="1" key="1">
    <citation type="submission" date="2025-08" db="UniProtKB">
        <authorList>
            <consortium name="RefSeq"/>
        </authorList>
    </citation>
    <scope>IDENTIFICATION</scope>
</reference>
<evidence type="ECO:0000313" key="1">
    <source>
        <dbReference type="RefSeq" id="XP_016467677.1"/>
    </source>
</evidence>
<protein>
    <submittedName>
        <fullName evidence="1">Uncharacterized protein</fullName>
    </submittedName>
</protein>
<gene>
    <name evidence="1" type="primary">LOC107790284</name>
</gene>